<dbReference type="Proteomes" id="UP000562929">
    <property type="component" value="Unassembled WGS sequence"/>
</dbReference>
<feature type="region of interest" description="Disordered" evidence="2">
    <location>
        <begin position="1247"/>
        <end position="1275"/>
    </location>
</feature>
<feature type="compositionally biased region" description="Basic and acidic residues" evidence="2">
    <location>
        <begin position="580"/>
        <end position="595"/>
    </location>
</feature>
<dbReference type="OrthoDB" id="264795at2759"/>
<keyword evidence="1" id="KW-0175">Coiled coil</keyword>
<dbReference type="PANTHER" id="PTHR12436">
    <property type="entry name" value="80 KDA MCM3-ASSOCIATED PROTEIN"/>
    <property type="match status" value="1"/>
</dbReference>
<feature type="compositionally biased region" description="Low complexity" evidence="2">
    <location>
        <begin position="1339"/>
        <end position="1350"/>
    </location>
</feature>
<feature type="compositionally biased region" description="Polar residues" evidence="2">
    <location>
        <begin position="16"/>
        <end position="37"/>
    </location>
</feature>
<sequence length="1592" mass="174692">MFSSHAEATRKATANPFASNEPNPFSNENKAKQTSSDANRDSSPRNTGDVAKQRSGGRGRANWRGHHDNRGRSRHRSEPRNPFTQRTPQASAEEASLSRPFATDSTLMPPPNSSACDLAQRIYQRLQADGINPPRWPSDPISVGSQHEMSRFRESYEAYRSKARACLTKAGLIDDPEKRKKLSDALEFKGICEDMCPEYEKITRLTEHDVNKPEKDRDTGVVRVDRMVKKLARSAAGQEAPLPMDVRSAACLRRTLDYLIDIVLRRDNNLSSAHGFLWDRTRAIRRDFAFFSSMSEKEIKAQVYVLENITRFHVTSLHLLSRGEKKDDNFVEQQELEQLGKTLLSLRDVYDDCKLQGVTCENEAEFRAYYLLFHGRDSGILETLQRQWRPSLWQESDEIRTAVSLIEALQSTQEFIGSRKDGHAGPLLASSGAHLTYFRIVEDPKVSYTMACFAECHFQDVRRSLLATVKRALARPKDPVRDVTAASLNEFLRFDTVEQAIEFANMHNLRFEPDQQFPTDIARQLLVLNDKLTLPHVRLEHQFSQSLVERKRGTASLPDVIHSTVFEGVNDTRAYGVGRTRNESMEGEKASEAAAEKNTMAAQARKSGFANSGFLDSDTEEDETAVAAPAAPKNPFAPVNQEDSTNITKLPTLEELRAQEKGHFLRDRPKPHAFSATDPTQPPKSNPFGSPLEVPDNSTLKSGGFETVKPNPFAPTSVPANGEGLQSAAAAGFETARANPFANEEGLSMAPPGGFETAKPNPFAPTSESANGEASLSAPFMIEPLTSPFQQPVYTTFKFGMAKPNPFAPGSVSANGDDLSLMPVKAIPSFSPSLPTYSTVKIGSAKPNPFAPASLPVDAAGLSSAPVNTNTFGGPVQLGGGSQFGAPSQVGLQAAANQSSSLVRTQQSQLSSFSEPVETGPSFAASKPDELSTAVASSEPSAAFSFDRGQSSLQNASPVVAPGGHHNVAPSFAASAAAPLTNIQNMASVPEHRRATDGSANWQAASQILGPPQTGFVPNNQVTSVHQTTDAQGQPVPEGPMIHDTNQPTENAIEAPAAAQPAPVAEEPVPPERDLMADFNKWYVNGDQGLMSDFLIHTVIEMTQRAFETFHLEEAERKDREEEEKREAEAKEFRVYKISVKYLRLWRIFARRKRLNTVARTGRDLMRAHIQQRLIDQRDERRAKAKAAAEAEKLKDEHSKQMADHIVKLARAQGKARREAKQKASDALLATGVLSGLDREKQAAKRIVAEDEDSVDERQSAELGGSAGSSSTKLKASYGSRITNFKAMDMSRSRNVKSLPGSSRPAGLAASDSPQPTKVASSTGPRRTDSRSSDDQQWSKLKPSTSLSSSVGKRPTNFSYLEKKSASRSSTDKTLMPPPLPKNDDSNSSAQQDADATRSRHSQPSTSSSSDRSNRPFANLSTYWRLKALGLVELPDGKVLPESLASHNFSEPGPEMSLEQVIARKEAILARMDALSEAGRADRARAEPMLREARARIQRLQQSQSTSKKRKYAADDDDDDDLDDDDDDDDEDAKIAATNARLRDTLATTDRILEQQRANQRELEEGIAWFRANREMLESEERASGGAEGTSS</sequence>
<comment type="caution">
    <text evidence="4">The sequence shown here is derived from an EMBL/GenBank/DDBJ whole genome shotgun (WGS) entry which is preliminary data.</text>
</comment>
<feature type="compositionally biased region" description="Basic residues" evidence="2">
    <location>
        <begin position="55"/>
        <end position="64"/>
    </location>
</feature>
<dbReference type="GO" id="GO:0005737">
    <property type="term" value="C:cytoplasm"/>
    <property type="evidence" value="ECO:0007669"/>
    <property type="project" value="TreeGrafter"/>
</dbReference>
<dbReference type="Pfam" id="PF03399">
    <property type="entry name" value="SAC3_GANP"/>
    <property type="match status" value="1"/>
</dbReference>
<dbReference type="GO" id="GO:0070390">
    <property type="term" value="C:transcription export complex 2"/>
    <property type="evidence" value="ECO:0007669"/>
    <property type="project" value="TreeGrafter"/>
</dbReference>
<proteinExistence type="predicted"/>
<feature type="compositionally biased region" description="Polar residues" evidence="2">
    <location>
        <begin position="1312"/>
        <end position="1325"/>
    </location>
</feature>
<evidence type="ECO:0000256" key="1">
    <source>
        <dbReference type="SAM" id="Coils"/>
    </source>
</evidence>
<dbReference type="Gene3D" id="1.25.40.990">
    <property type="match status" value="1"/>
</dbReference>
<protein>
    <submittedName>
        <fullName evidence="4">80 kD MCM3-associated protein</fullName>
    </submittedName>
</protein>
<dbReference type="InterPro" id="IPR005062">
    <property type="entry name" value="SAC3/GANP/THP3_conserved"/>
</dbReference>
<dbReference type="PANTHER" id="PTHR12436:SF3">
    <property type="entry name" value="GERMINAL-CENTER ASSOCIATED NUCLEAR PROTEIN"/>
    <property type="match status" value="1"/>
</dbReference>
<feature type="compositionally biased region" description="Low complexity" evidence="2">
    <location>
        <begin position="625"/>
        <end position="640"/>
    </location>
</feature>
<feature type="region of interest" description="Disordered" evidence="2">
    <location>
        <begin position="666"/>
        <end position="697"/>
    </location>
</feature>
<feature type="region of interest" description="Disordered" evidence="2">
    <location>
        <begin position="580"/>
        <end position="651"/>
    </location>
</feature>
<feature type="compositionally biased region" description="Acidic residues" evidence="2">
    <location>
        <begin position="1515"/>
        <end position="1532"/>
    </location>
</feature>
<evidence type="ECO:0000313" key="5">
    <source>
        <dbReference type="Proteomes" id="UP000562929"/>
    </source>
</evidence>
<evidence type="ECO:0000313" key="4">
    <source>
        <dbReference type="EMBL" id="KAF4585761.1"/>
    </source>
</evidence>
<reference evidence="4 5" key="1">
    <citation type="journal article" date="2020" name="G3 (Bethesda)">
        <title>Genetic Underpinnings of Host Manipulation by Ophiocordyceps as Revealed by Comparative Transcriptomics.</title>
        <authorList>
            <person name="Will I."/>
            <person name="Das B."/>
            <person name="Trinh T."/>
            <person name="Brachmann A."/>
            <person name="Ohm R.A."/>
            <person name="de Bekker C."/>
        </authorList>
    </citation>
    <scope>NUCLEOTIDE SEQUENCE [LARGE SCALE GENOMIC DNA]</scope>
    <source>
        <strain evidence="4 5">EC05</strain>
    </source>
</reference>
<name>A0A8H4Q4X6_9HYPO</name>
<feature type="region of interest" description="Disordered" evidence="2">
    <location>
        <begin position="1289"/>
        <end position="1416"/>
    </location>
</feature>
<evidence type="ECO:0000256" key="2">
    <source>
        <dbReference type="SAM" id="MobiDB-lite"/>
    </source>
</evidence>
<dbReference type="GO" id="GO:0006406">
    <property type="term" value="P:mRNA export from nucleus"/>
    <property type="evidence" value="ECO:0007669"/>
    <property type="project" value="TreeGrafter"/>
</dbReference>
<accession>A0A8H4Q4X6</accession>
<organism evidence="4 5">
    <name type="scientific">Ophiocordyceps camponoti-floridani</name>
    <dbReference type="NCBI Taxonomy" id="2030778"/>
    <lineage>
        <taxon>Eukaryota</taxon>
        <taxon>Fungi</taxon>
        <taxon>Dikarya</taxon>
        <taxon>Ascomycota</taxon>
        <taxon>Pezizomycotina</taxon>
        <taxon>Sordariomycetes</taxon>
        <taxon>Hypocreomycetidae</taxon>
        <taxon>Hypocreales</taxon>
        <taxon>Ophiocordycipitaceae</taxon>
        <taxon>Ophiocordyceps</taxon>
    </lineage>
</organism>
<dbReference type="InterPro" id="IPR045107">
    <property type="entry name" value="SAC3/GANP/THP3"/>
</dbReference>
<feature type="coiled-coil region" evidence="1">
    <location>
        <begin position="1177"/>
        <end position="1204"/>
    </location>
</feature>
<keyword evidence="5" id="KW-1185">Reference proteome</keyword>
<feature type="region of interest" description="Disordered" evidence="2">
    <location>
        <begin position="1497"/>
        <end position="1548"/>
    </location>
</feature>
<evidence type="ECO:0000259" key="3">
    <source>
        <dbReference type="Pfam" id="PF03399"/>
    </source>
</evidence>
<feature type="compositionally biased region" description="Basic and acidic residues" evidence="2">
    <location>
        <begin position="65"/>
        <end position="79"/>
    </location>
</feature>
<dbReference type="EMBL" id="JAACLJ010000005">
    <property type="protein sequence ID" value="KAF4585761.1"/>
    <property type="molecule type" value="Genomic_DNA"/>
</dbReference>
<feature type="domain" description="SAC3/GANP/THP3 conserved" evidence="3">
    <location>
        <begin position="195"/>
        <end position="512"/>
    </location>
</feature>
<gene>
    <name evidence="4" type="ORF">GQ602_005066</name>
</gene>
<feature type="compositionally biased region" description="Low complexity" evidence="2">
    <location>
        <begin position="1402"/>
        <end position="1411"/>
    </location>
</feature>
<feature type="region of interest" description="Disordered" evidence="2">
    <location>
        <begin position="1"/>
        <end position="97"/>
    </location>
</feature>
<feature type="region of interest" description="Disordered" evidence="2">
    <location>
        <begin position="906"/>
        <end position="926"/>
    </location>
</feature>